<accession>A0AAD1XQ16</accession>
<reference evidence="1" key="1">
    <citation type="submission" date="2023-07" db="EMBL/GenBank/DDBJ databases">
        <authorList>
            <consortium name="AG Swart"/>
            <person name="Singh M."/>
            <person name="Singh A."/>
            <person name="Seah K."/>
            <person name="Emmerich C."/>
        </authorList>
    </citation>
    <scope>NUCLEOTIDE SEQUENCE</scope>
    <source>
        <strain evidence="1">DP1</strain>
    </source>
</reference>
<protein>
    <submittedName>
        <fullName evidence="1">Uncharacterized protein</fullName>
    </submittedName>
</protein>
<evidence type="ECO:0000313" key="2">
    <source>
        <dbReference type="Proteomes" id="UP001295684"/>
    </source>
</evidence>
<gene>
    <name evidence="1" type="ORF">ECRASSUSDP1_LOCUS18263</name>
</gene>
<sequence length="468" mass="54917">MGKPPVDFCRCPLRSRRDRCLCRTRPKIRGRIGVPMNIPSEEEEDEILDFSQATKMLQENFSKYQVHEVIPLDTIINNHIKRNSRKSKIRSIDDYYVFADFFPPGKHQASIGYWDVGVLNSKLCMDLIIPYKLDKPEIELKRVKKENIIRAFKKLNSVFKDWSEDTPELLRALVDMDFSYSKISRIIKSEGEFEQTRDIFNAYIENLKELFIHCIGKSSFPGLSWLDLSSLCQEWSIVDSNCSLADIDRIFIATKVSDRFKSTKDLSRFEFWEVLVRIAIKKYFEPGIINSIPSAVEELITKNLLTHFKPRIDWKKWREMELWNLNIDDLFKRNLENLNLLYSRNLTQMKKFMSYSDLMELTKEAEVDILENKINLAYSYSKMTVLDEVKALGILKKLSKTSGKVYEGYFKVQFTEFIEFIGRLAQIQNLDKHEHNYRGMLKDTIEIILSQFLSVIGKSLAPEPEIKE</sequence>
<dbReference type="EMBL" id="CAMPGE010018470">
    <property type="protein sequence ID" value="CAI2376886.1"/>
    <property type="molecule type" value="Genomic_DNA"/>
</dbReference>
<proteinExistence type="predicted"/>
<keyword evidence="2" id="KW-1185">Reference proteome</keyword>
<evidence type="ECO:0000313" key="1">
    <source>
        <dbReference type="EMBL" id="CAI2376886.1"/>
    </source>
</evidence>
<name>A0AAD1XQ16_EUPCR</name>
<dbReference type="Proteomes" id="UP001295684">
    <property type="component" value="Unassembled WGS sequence"/>
</dbReference>
<organism evidence="1 2">
    <name type="scientific">Euplotes crassus</name>
    <dbReference type="NCBI Taxonomy" id="5936"/>
    <lineage>
        <taxon>Eukaryota</taxon>
        <taxon>Sar</taxon>
        <taxon>Alveolata</taxon>
        <taxon>Ciliophora</taxon>
        <taxon>Intramacronucleata</taxon>
        <taxon>Spirotrichea</taxon>
        <taxon>Hypotrichia</taxon>
        <taxon>Euplotida</taxon>
        <taxon>Euplotidae</taxon>
        <taxon>Moneuplotes</taxon>
    </lineage>
</organism>
<dbReference type="AlphaFoldDB" id="A0AAD1XQ16"/>
<comment type="caution">
    <text evidence="1">The sequence shown here is derived from an EMBL/GenBank/DDBJ whole genome shotgun (WGS) entry which is preliminary data.</text>
</comment>